<name>A0A9P9FF68_9HYPO</name>
<gene>
    <name evidence="3" type="ORF">B0J13DRAFT_396376</name>
</gene>
<dbReference type="InterPro" id="IPR056884">
    <property type="entry name" value="NPHP3-like_N"/>
</dbReference>
<sequence>MYRSLLHQLLKQYPDLQAVLDDPNLTPDSQDGCPSLSVLKDLFRNAISALGQRSFTCFIDALDECDEQQVVDMVQYFEELVEQSTKGTLLRICFSSRHYPYIVLRQGIRLTLEDQPGHAKDLETYIRTRLRIDDPELVEVLPPQLLEKAAGVFLWVVLVVEILNKEYRQGGLALRKRLAEIPSRLSELFKDILRRDNENMEHLLLCILWILYSKRPLRPEEFYHALWSGLSLKDLVDSEIPCVTDSGASGRIGKYVISSSKGLAEITKSKQQPTVQFIHESVRDFLIKDKGLNELWPDLGFDRE</sequence>
<dbReference type="EMBL" id="JAGMUU010000002">
    <property type="protein sequence ID" value="KAH7160549.1"/>
    <property type="molecule type" value="Genomic_DNA"/>
</dbReference>
<accession>A0A9P9FF68</accession>
<evidence type="ECO:0000313" key="4">
    <source>
        <dbReference type="Proteomes" id="UP000717696"/>
    </source>
</evidence>
<feature type="domain" description="Nephrocystin 3-like N-terminal" evidence="2">
    <location>
        <begin position="1"/>
        <end position="97"/>
    </location>
</feature>
<proteinExistence type="predicted"/>
<dbReference type="PANTHER" id="PTHR10039">
    <property type="entry name" value="AMELOGENIN"/>
    <property type="match status" value="1"/>
</dbReference>
<evidence type="ECO:0000313" key="3">
    <source>
        <dbReference type="EMBL" id="KAH7160549.1"/>
    </source>
</evidence>
<keyword evidence="4" id="KW-1185">Reference proteome</keyword>
<organism evidence="3 4">
    <name type="scientific">Dactylonectria estremocensis</name>
    <dbReference type="NCBI Taxonomy" id="1079267"/>
    <lineage>
        <taxon>Eukaryota</taxon>
        <taxon>Fungi</taxon>
        <taxon>Dikarya</taxon>
        <taxon>Ascomycota</taxon>
        <taxon>Pezizomycotina</taxon>
        <taxon>Sordariomycetes</taxon>
        <taxon>Hypocreomycetidae</taxon>
        <taxon>Hypocreales</taxon>
        <taxon>Nectriaceae</taxon>
        <taxon>Dactylonectria</taxon>
    </lineage>
</organism>
<keyword evidence="1" id="KW-0677">Repeat</keyword>
<dbReference type="Pfam" id="PF24883">
    <property type="entry name" value="NPHP3_N"/>
    <property type="match status" value="1"/>
</dbReference>
<dbReference type="PANTHER" id="PTHR10039:SF5">
    <property type="entry name" value="NACHT DOMAIN-CONTAINING PROTEIN"/>
    <property type="match status" value="1"/>
</dbReference>
<evidence type="ECO:0000259" key="2">
    <source>
        <dbReference type="Pfam" id="PF24883"/>
    </source>
</evidence>
<dbReference type="AlphaFoldDB" id="A0A9P9FF68"/>
<evidence type="ECO:0000256" key="1">
    <source>
        <dbReference type="ARBA" id="ARBA00022737"/>
    </source>
</evidence>
<reference evidence="3" key="1">
    <citation type="journal article" date="2021" name="Nat. Commun.">
        <title>Genetic determinants of endophytism in the Arabidopsis root mycobiome.</title>
        <authorList>
            <person name="Mesny F."/>
            <person name="Miyauchi S."/>
            <person name="Thiergart T."/>
            <person name="Pickel B."/>
            <person name="Atanasova L."/>
            <person name="Karlsson M."/>
            <person name="Huettel B."/>
            <person name="Barry K.W."/>
            <person name="Haridas S."/>
            <person name="Chen C."/>
            <person name="Bauer D."/>
            <person name="Andreopoulos W."/>
            <person name="Pangilinan J."/>
            <person name="LaButti K."/>
            <person name="Riley R."/>
            <person name="Lipzen A."/>
            <person name="Clum A."/>
            <person name="Drula E."/>
            <person name="Henrissat B."/>
            <person name="Kohler A."/>
            <person name="Grigoriev I.V."/>
            <person name="Martin F.M."/>
            <person name="Hacquard S."/>
        </authorList>
    </citation>
    <scope>NUCLEOTIDE SEQUENCE</scope>
    <source>
        <strain evidence="3">MPI-CAGE-AT-0021</strain>
    </source>
</reference>
<dbReference type="Proteomes" id="UP000717696">
    <property type="component" value="Unassembled WGS sequence"/>
</dbReference>
<comment type="caution">
    <text evidence="3">The sequence shown here is derived from an EMBL/GenBank/DDBJ whole genome shotgun (WGS) entry which is preliminary data.</text>
</comment>
<protein>
    <recommendedName>
        <fullName evidence="2">Nephrocystin 3-like N-terminal domain-containing protein</fullName>
    </recommendedName>
</protein>
<feature type="non-terminal residue" evidence="3">
    <location>
        <position position="304"/>
    </location>
</feature>
<dbReference type="OrthoDB" id="194358at2759"/>